<comment type="caution">
    <text evidence="1">The sequence shown here is derived from an EMBL/GenBank/DDBJ whole genome shotgun (WGS) entry which is preliminary data.</text>
</comment>
<dbReference type="InterPro" id="IPR001128">
    <property type="entry name" value="Cyt_P450"/>
</dbReference>
<reference evidence="1" key="1">
    <citation type="submission" date="2014-01" db="EMBL/GenBank/DDBJ databases">
        <title>The genome of the white-rot fungus Pycnoporus cinnabarinus: a basidiomycete model with a versatile arsenal for lignocellulosic biomass breakdown.</title>
        <authorList>
            <person name="Levasseur A."/>
            <person name="Lomascolo A."/>
            <person name="Ruiz-Duenas F.J."/>
            <person name="Uzan E."/>
            <person name="Piumi F."/>
            <person name="Kues U."/>
            <person name="Ram A.F.J."/>
            <person name="Murat C."/>
            <person name="Haon M."/>
            <person name="Benoit I."/>
            <person name="Arfi Y."/>
            <person name="Chevret D."/>
            <person name="Drula E."/>
            <person name="Kwon M.J."/>
            <person name="Gouret P."/>
            <person name="Lesage-Meessen L."/>
            <person name="Lombard V."/>
            <person name="Mariette J."/>
            <person name="Noirot C."/>
            <person name="Park J."/>
            <person name="Patyshakuliyeva A."/>
            <person name="Wieneger R.A.B."/>
            <person name="Wosten H.A.B."/>
            <person name="Martin F."/>
            <person name="Coutinho P.M."/>
            <person name="de Vries R."/>
            <person name="Martinez A.T."/>
            <person name="Klopp C."/>
            <person name="Pontarotti P."/>
            <person name="Henrissat B."/>
            <person name="Record E."/>
        </authorList>
    </citation>
    <scope>NUCLEOTIDE SEQUENCE [LARGE SCALE GENOMIC DNA]</scope>
    <source>
        <strain evidence="1">BRFM137</strain>
    </source>
</reference>
<dbReference type="EMBL" id="CCBP010000081">
    <property type="protein sequence ID" value="CDO70376.1"/>
    <property type="molecule type" value="Genomic_DNA"/>
</dbReference>
<evidence type="ECO:0000313" key="2">
    <source>
        <dbReference type="Proteomes" id="UP000029665"/>
    </source>
</evidence>
<dbReference type="GO" id="GO:0020037">
    <property type="term" value="F:heme binding"/>
    <property type="evidence" value="ECO:0007669"/>
    <property type="project" value="InterPro"/>
</dbReference>
<name>A0A060S828_PYCCI</name>
<dbReference type="AlphaFoldDB" id="A0A060S828"/>
<sequence>MNTKAPATSTFAISNCQQVLHSTLATTMTTSIPSPPALPFLGHITQLDKEIPQRTFDLLADQYGEIYKLNLITRQSLIVASYELLNELSNDKRFPKTVVGALEKMRNGMGDGLFSAYPGEENWGIAPPQKCSSNEKENYIDGDSTQEQTHSFVQAMVDFLIESANRANRPPIMNILMRSSSAKYQADLKIMNHLVDERE</sequence>
<keyword evidence="2" id="KW-1185">Reference proteome</keyword>
<proteinExistence type="predicted"/>
<dbReference type="GO" id="GO:0005506">
    <property type="term" value="F:iron ion binding"/>
    <property type="evidence" value="ECO:0007669"/>
    <property type="project" value="InterPro"/>
</dbReference>
<evidence type="ECO:0008006" key="3">
    <source>
        <dbReference type="Google" id="ProtNLM"/>
    </source>
</evidence>
<evidence type="ECO:0000313" key="1">
    <source>
        <dbReference type="EMBL" id="CDO70376.1"/>
    </source>
</evidence>
<protein>
    <recommendedName>
        <fullName evidence="3">Cytochrome P450</fullName>
    </recommendedName>
</protein>
<dbReference type="SUPFAM" id="SSF48264">
    <property type="entry name" value="Cytochrome P450"/>
    <property type="match status" value="1"/>
</dbReference>
<dbReference type="HOGENOM" id="CLU_076688_1_0_1"/>
<accession>A0A060S828</accession>
<dbReference type="Pfam" id="PF00067">
    <property type="entry name" value="p450"/>
    <property type="match status" value="1"/>
</dbReference>
<gene>
    <name evidence="1" type="ORF">BN946_scf184999.g16</name>
</gene>
<dbReference type="OrthoDB" id="1470350at2759"/>
<dbReference type="Proteomes" id="UP000029665">
    <property type="component" value="Unassembled WGS sequence"/>
</dbReference>
<organism evidence="1 2">
    <name type="scientific">Pycnoporus cinnabarinus</name>
    <name type="common">Cinnabar-red polypore</name>
    <name type="synonym">Trametes cinnabarina</name>
    <dbReference type="NCBI Taxonomy" id="5643"/>
    <lineage>
        <taxon>Eukaryota</taxon>
        <taxon>Fungi</taxon>
        <taxon>Dikarya</taxon>
        <taxon>Basidiomycota</taxon>
        <taxon>Agaricomycotina</taxon>
        <taxon>Agaricomycetes</taxon>
        <taxon>Polyporales</taxon>
        <taxon>Polyporaceae</taxon>
        <taxon>Trametes</taxon>
    </lineage>
</organism>
<dbReference type="GO" id="GO:0004497">
    <property type="term" value="F:monooxygenase activity"/>
    <property type="evidence" value="ECO:0007669"/>
    <property type="project" value="InterPro"/>
</dbReference>
<dbReference type="Gene3D" id="1.10.630.10">
    <property type="entry name" value="Cytochrome P450"/>
    <property type="match status" value="1"/>
</dbReference>
<dbReference type="STRING" id="5643.A0A060S828"/>
<dbReference type="GO" id="GO:0016705">
    <property type="term" value="F:oxidoreductase activity, acting on paired donors, with incorporation or reduction of molecular oxygen"/>
    <property type="evidence" value="ECO:0007669"/>
    <property type="project" value="InterPro"/>
</dbReference>
<dbReference type="InterPro" id="IPR036396">
    <property type="entry name" value="Cyt_P450_sf"/>
</dbReference>